<organism evidence="3 5">
    <name type="scientific">Plantactinospora sonchi</name>
    <dbReference type="NCBI Taxonomy" id="1544735"/>
    <lineage>
        <taxon>Bacteria</taxon>
        <taxon>Bacillati</taxon>
        <taxon>Actinomycetota</taxon>
        <taxon>Actinomycetes</taxon>
        <taxon>Micromonosporales</taxon>
        <taxon>Micromonosporaceae</taxon>
        <taxon>Plantactinospora</taxon>
    </lineage>
</organism>
<dbReference type="RefSeq" id="WP_331215661.1">
    <property type="nucleotide sequence ID" value="NZ_JAZGQK010000016.1"/>
</dbReference>
<dbReference type="CDD" id="cd02947">
    <property type="entry name" value="TRX_family"/>
    <property type="match status" value="1"/>
</dbReference>
<dbReference type="InterPro" id="IPR013766">
    <property type="entry name" value="Thioredoxin_domain"/>
</dbReference>
<feature type="region of interest" description="Disordered" evidence="1">
    <location>
        <begin position="21"/>
        <end position="81"/>
    </location>
</feature>
<evidence type="ECO:0000259" key="2">
    <source>
        <dbReference type="PROSITE" id="PS51352"/>
    </source>
</evidence>
<dbReference type="SUPFAM" id="SSF52833">
    <property type="entry name" value="Thioredoxin-like"/>
    <property type="match status" value="1"/>
</dbReference>
<reference evidence="3 5" key="1">
    <citation type="submission" date="2024-01" db="EMBL/GenBank/DDBJ databases">
        <title>Genome insights into Plantactinospora sonchi sp. nov.</title>
        <authorList>
            <person name="Wang L."/>
        </authorList>
    </citation>
    <scope>NUCLEOTIDE SEQUENCE [LARGE SCALE GENOMIC DNA]</scope>
    <source>
        <strain evidence="3 5">NEAU-QY2</strain>
    </source>
</reference>
<dbReference type="Gene3D" id="3.40.30.10">
    <property type="entry name" value="Glutaredoxin"/>
    <property type="match status" value="1"/>
</dbReference>
<gene>
    <name evidence="3" type="ORF">V1633_18830</name>
    <name evidence="4" type="ORF">V1633_26825</name>
</gene>
<sequence length="187" mass="19058">MTTLLVATGLGLWHRRRDGVLRPVTPAPTFPGTAGIPAGTAGTDSGTTGSESGTAGVPSGGPAGGTSDQRGDVSDTPDDPDLRATLTALGVRLGTPATLLQFSSAFCAPCRTTRRVLTDVVALLDGVRHVEVDAESELAAVRTLGIWRTPTVLVIDSEGRVVRRAAGVPSKAQVIATVAPLLDNTAP</sequence>
<dbReference type="Pfam" id="PF00085">
    <property type="entry name" value="Thioredoxin"/>
    <property type="match status" value="1"/>
</dbReference>
<evidence type="ECO:0000256" key="1">
    <source>
        <dbReference type="SAM" id="MobiDB-lite"/>
    </source>
</evidence>
<feature type="domain" description="Thioredoxin" evidence="2">
    <location>
        <begin position="21"/>
        <end position="183"/>
    </location>
</feature>
<accession>A0ABU7RVK4</accession>
<proteinExistence type="predicted"/>
<comment type="caution">
    <text evidence="3">The sequence shown here is derived from an EMBL/GenBank/DDBJ whole genome shotgun (WGS) entry which is preliminary data.</text>
</comment>
<evidence type="ECO:0000313" key="3">
    <source>
        <dbReference type="EMBL" id="MEE6260543.1"/>
    </source>
</evidence>
<dbReference type="Proteomes" id="UP001332243">
    <property type="component" value="Unassembled WGS sequence"/>
</dbReference>
<keyword evidence="5" id="KW-1185">Reference proteome</keyword>
<dbReference type="PROSITE" id="PS51352">
    <property type="entry name" value="THIOREDOXIN_2"/>
    <property type="match status" value="1"/>
</dbReference>
<dbReference type="EMBL" id="JAZGQK010000025">
    <property type="protein sequence ID" value="MEE6262105.1"/>
    <property type="molecule type" value="Genomic_DNA"/>
</dbReference>
<dbReference type="InterPro" id="IPR036249">
    <property type="entry name" value="Thioredoxin-like_sf"/>
</dbReference>
<feature type="compositionally biased region" description="Low complexity" evidence="1">
    <location>
        <begin position="30"/>
        <end position="56"/>
    </location>
</feature>
<protein>
    <submittedName>
        <fullName evidence="3">Thioredoxin family protein</fullName>
    </submittedName>
</protein>
<dbReference type="EMBL" id="JAZGQK010000016">
    <property type="protein sequence ID" value="MEE6260543.1"/>
    <property type="molecule type" value="Genomic_DNA"/>
</dbReference>
<evidence type="ECO:0000313" key="4">
    <source>
        <dbReference type="EMBL" id="MEE6262105.1"/>
    </source>
</evidence>
<evidence type="ECO:0000313" key="5">
    <source>
        <dbReference type="Proteomes" id="UP001332243"/>
    </source>
</evidence>
<name>A0ABU7RVK4_9ACTN</name>